<reference evidence="2" key="1">
    <citation type="journal article" date="2007" name="Science">
        <title>Draft genome of the filarial nematode parasite Brugia malayi.</title>
        <authorList>
            <person name="Ghedin E."/>
            <person name="Wang S."/>
            <person name="Spiro D."/>
            <person name="Caler E."/>
            <person name="Zhao Q."/>
            <person name="Crabtree J."/>
            <person name="Allen J.E."/>
            <person name="Delcher A.L."/>
            <person name="Guiliano D.B."/>
            <person name="Miranda-Saavedra D."/>
            <person name="Angiuoli S.V."/>
            <person name="Creasy T."/>
            <person name="Amedeo P."/>
            <person name="Haas B."/>
            <person name="El-Sayed N.M."/>
            <person name="Wortman J.R."/>
            <person name="Feldblyum T."/>
            <person name="Tallon L."/>
            <person name="Schatz M."/>
            <person name="Shumway M."/>
            <person name="Koo H."/>
            <person name="Salzberg S.L."/>
            <person name="Schobel S."/>
            <person name="Pertea M."/>
            <person name="Pop M."/>
            <person name="White O."/>
            <person name="Barton G.J."/>
            <person name="Carlow C.K."/>
            <person name="Crawford M.J."/>
            <person name="Daub J."/>
            <person name="Dimmic M.W."/>
            <person name="Estes C.F."/>
            <person name="Foster J.M."/>
            <person name="Ganatra M."/>
            <person name="Gregory W.F."/>
            <person name="Johnson N.M."/>
            <person name="Jin J."/>
            <person name="Komuniecki R."/>
            <person name="Korf I."/>
            <person name="Kumar S."/>
            <person name="Laney S."/>
            <person name="Li B.W."/>
            <person name="Li W."/>
            <person name="Lindblom T.H."/>
            <person name="Lustigman S."/>
            <person name="Ma D."/>
            <person name="Maina C.V."/>
            <person name="Martin D.M."/>
            <person name="McCarter J.P."/>
            <person name="McReynolds L."/>
            <person name="Mitreva M."/>
            <person name="Nutman T.B."/>
            <person name="Parkinson J."/>
            <person name="Peregrin-Alvarez J.M."/>
            <person name="Poole C."/>
            <person name="Ren Q."/>
            <person name="Saunders L."/>
            <person name="Sluder A.E."/>
            <person name="Smith K."/>
            <person name="Stanke M."/>
            <person name="Unnasch T.R."/>
            <person name="Ware J."/>
            <person name="Wei A.D."/>
            <person name="Weil G."/>
            <person name="Williams D.J."/>
            <person name="Zhang Y."/>
            <person name="Williams S.A."/>
            <person name="Fraser-Liggett C."/>
            <person name="Slatko B."/>
            <person name="Blaxter M.L."/>
            <person name="Scott A.L."/>
        </authorList>
    </citation>
    <scope>NUCLEOTIDE SEQUENCE [LARGE SCALE GENOMIC DNA]</scope>
</reference>
<dbReference type="InterPro" id="IPR035976">
    <property type="entry name" value="Sushi/SCR/CCP_sf"/>
</dbReference>
<dbReference type="CDD" id="cd00033">
    <property type="entry name" value="CCP"/>
    <property type="match status" value="1"/>
</dbReference>
<dbReference type="InterPro" id="IPR000436">
    <property type="entry name" value="Sushi_SCR_CCP_dom"/>
</dbReference>
<dbReference type="EMBL" id="DS239406">
    <property type="protein sequence ID" value="EDP32654.1"/>
    <property type="molecule type" value="Genomic_DNA"/>
</dbReference>
<name>A8PV33_BRUMA</name>
<keyword evidence="1" id="KW-1015">Disulfide bond</keyword>
<gene>
    <name evidence="2" type="ORF">Bm1_34960</name>
</gene>
<proteinExistence type="predicted"/>
<sequence>MLNECVQNLHIRGVGSTAYLKCHLYHNLYGNNVTTCSFDGIWRPKLGVCKLKPQYDGNFCKPYGSDRQPLLKYSTVKPFPSIIVAPLSVNFNLSLSSILSSMKHFL</sequence>
<accession>A8PV33</accession>
<evidence type="ECO:0000313" key="2">
    <source>
        <dbReference type="EMBL" id="EDP32654.1"/>
    </source>
</evidence>
<protein>
    <submittedName>
        <fullName evidence="2">Uncharacterized protein</fullName>
    </submittedName>
</protein>
<dbReference type="AlphaFoldDB" id="A8PV33"/>
<evidence type="ECO:0000256" key="1">
    <source>
        <dbReference type="ARBA" id="ARBA00023157"/>
    </source>
</evidence>
<dbReference type="SUPFAM" id="SSF57535">
    <property type="entry name" value="Complement control module/SCR domain"/>
    <property type="match status" value="1"/>
</dbReference>
<organism evidence="2">
    <name type="scientific">Brugia malayi</name>
    <name type="common">Filarial nematode worm</name>
    <dbReference type="NCBI Taxonomy" id="6279"/>
    <lineage>
        <taxon>Eukaryota</taxon>
        <taxon>Metazoa</taxon>
        <taxon>Ecdysozoa</taxon>
        <taxon>Nematoda</taxon>
        <taxon>Chromadorea</taxon>
        <taxon>Rhabditida</taxon>
        <taxon>Spirurina</taxon>
        <taxon>Spiruromorpha</taxon>
        <taxon>Filarioidea</taxon>
        <taxon>Onchocercidae</taxon>
        <taxon>Brugia</taxon>
    </lineage>
</organism>